<evidence type="ECO:0000313" key="6">
    <source>
        <dbReference type="WBParaSite" id="BTMF_0001125601-mRNA-1"/>
    </source>
</evidence>
<dbReference type="SMART" id="SM00408">
    <property type="entry name" value="IGc2"/>
    <property type="match status" value="1"/>
</dbReference>
<dbReference type="GO" id="GO:0007411">
    <property type="term" value="P:axon guidance"/>
    <property type="evidence" value="ECO:0007669"/>
    <property type="project" value="TreeGrafter"/>
</dbReference>
<accession>A0A0R3QU54</accession>
<keyword evidence="2" id="KW-0393">Immunoglobulin domain</keyword>
<evidence type="ECO:0000256" key="1">
    <source>
        <dbReference type="ARBA" id="ARBA00022737"/>
    </source>
</evidence>
<proteinExistence type="predicted"/>
<dbReference type="InterPro" id="IPR007110">
    <property type="entry name" value="Ig-like_dom"/>
</dbReference>
<dbReference type="GO" id="GO:0005886">
    <property type="term" value="C:plasma membrane"/>
    <property type="evidence" value="ECO:0007669"/>
    <property type="project" value="TreeGrafter"/>
</dbReference>
<dbReference type="Pfam" id="PF13927">
    <property type="entry name" value="Ig_3"/>
    <property type="match status" value="1"/>
</dbReference>
<evidence type="ECO:0000256" key="2">
    <source>
        <dbReference type="ARBA" id="ARBA00023319"/>
    </source>
</evidence>
<dbReference type="SUPFAM" id="SSF48726">
    <property type="entry name" value="Immunoglobulin"/>
    <property type="match status" value="2"/>
</dbReference>
<dbReference type="AlphaFoldDB" id="A0A0R3QU54"/>
<dbReference type="InterPro" id="IPR036179">
    <property type="entry name" value="Ig-like_dom_sf"/>
</dbReference>
<dbReference type="PROSITE" id="PS50835">
    <property type="entry name" value="IG_LIKE"/>
    <property type="match status" value="1"/>
</dbReference>
<feature type="domain" description="Ig-like" evidence="3">
    <location>
        <begin position="2"/>
        <end position="92"/>
    </location>
</feature>
<sequence length="162" mass="18479">PPKLDPENGGEVWFQVNSTGIARGKFILPCYATGNPETYEWFKDGEKLKVDGDRIAWEKQFQSGTIIINDARDGDQGYYQCHASNIFGIAVSNKFHVQIGVLDHFVPRGVRRLIVDEGQSLSIRCDIPYGVPKPSVFWLYRDTQRTNMIETIRYKHIAVDTE</sequence>
<dbReference type="GO" id="GO:0007156">
    <property type="term" value="P:homophilic cell adhesion via plasma membrane adhesion molecules"/>
    <property type="evidence" value="ECO:0007669"/>
    <property type="project" value="TreeGrafter"/>
</dbReference>
<evidence type="ECO:0000313" key="5">
    <source>
        <dbReference type="Proteomes" id="UP000280834"/>
    </source>
</evidence>
<keyword evidence="5" id="KW-1185">Reference proteome</keyword>
<dbReference type="SMART" id="SM00409">
    <property type="entry name" value="IG"/>
    <property type="match status" value="1"/>
</dbReference>
<dbReference type="Proteomes" id="UP000280834">
    <property type="component" value="Unassembled WGS sequence"/>
</dbReference>
<name>A0A0R3QU54_9BILA</name>
<dbReference type="Gene3D" id="2.60.40.10">
    <property type="entry name" value="Immunoglobulins"/>
    <property type="match status" value="2"/>
</dbReference>
<dbReference type="GO" id="GO:0030424">
    <property type="term" value="C:axon"/>
    <property type="evidence" value="ECO:0007669"/>
    <property type="project" value="TreeGrafter"/>
</dbReference>
<reference evidence="4 5" key="2">
    <citation type="submission" date="2018-11" db="EMBL/GenBank/DDBJ databases">
        <authorList>
            <consortium name="Pathogen Informatics"/>
        </authorList>
    </citation>
    <scope>NUCLEOTIDE SEQUENCE [LARGE SCALE GENOMIC DNA]</scope>
</reference>
<dbReference type="InterPro" id="IPR013783">
    <property type="entry name" value="Ig-like_fold"/>
</dbReference>
<dbReference type="PANTHER" id="PTHR10075:SF100">
    <property type="entry name" value="FASCICLIN-2"/>
    <property type="match status" value="1"/>
</dbReference>
<dbReference type="PANTHER" id="PTHR10075">
    <property type="entry name" value="BASIGIN RELATED"/>
    <property type="match status" value="1"/>
</dbReference>
<dbReference type="InterPro" id="IPR003599">
    <property type="entry name" value="Ig_sub"/>
</dbReference>
<dbReference type="InterPro" id="IPR003598">
    <property type="entry name" value="Ig_sub2"/>
</dbReference>
<dbReference type="GO" id="GO:0098632">
    <property type="term" value="F:cell-cell adhesion mediator activity"/>
    <property type="evidence" value="ECO:0007669"/>
    <property type="project" value="TreeGrafter"/>
</dbReference>
<keyword evidence="1" id="KW-0677">Repeat</keyword>
<dbReference type="WBParaSite" id="BTMF_0001125601-mRNA-1">
    <property type="protein sequence ID" value="BTMF_0001125601-mRNA-1"/>
    <property type="gene ID" value="BTMF_0001125601"/>
</dbReference>
<evidence type="ECO:0000259" key="3">
    <source>
        <dbReference type="PROSITE" id="PS50835"/>
    </source>
</evidence>
<dbReference type="STRING" id="42155.A0A0R3QU54"/>
<gene>
    <name evidence="4" type="ORF">BTMF_LOCUS9290</name>
</gene>
<organism evidence="6">
    <name type="scientific">Brugia timori</name>
    <dbReference type="NCBI Taxonomy" id="42155"/>
    <lineage>
        <taxon>Eukaryota</taxon>
        <taxon>Metazoa</taxon>
        <taxon>Ecdysozoa</taxon>
        <taxon>Nematoda</taxon>
        <taxon>Chromadorea</taxon>
        <taxon>Rhabditida</taxon>
        <taxon>Spirurina</taxon>
        <taxon>Spiruromorpha</taxon>
        <taxon>Filarioidea</taxon>
        <taxon>Onchocercidae</taxon>
        <taxon>Brugia</taxon>
    </lineage>
</organism>
<protein>
    <submittedName>
        <fullName evidence="6">Ig-like domain-containing protein</fullName>
    </submittedName>
</protein>
<reference evidence="6" key="1">
    <citation type="submission" date="2017-02" db="UniProtKB">
        <authorList>
            <consortium name="WormBaseParasite"/>
        </authorList>
    </citation>
    <scope>IDENTIFICATION</scope>
</reference>
<dbReference type="GO" id="GO:0070593">
    <property type="term" value="P:dendrite self-avoidance"/>
    <property type="evidence" value="ECO:0007669"/>
    <property type="project" value="TreeGrafter"/>
</dbReference>
<evidence type="ECO:0000313" key="4">
    <source>
        <dbReference type="EMBL" id="VDO31344.1"/>
    </source>
</evidence>
<dbReference type="EMBL" id="UZAG01016865">
    <property type="protein sequence ID" value="VDO31344.1"/>
    <property type="molecule type" value="Genomic_DNA"/>
</dbReference>